<dbReference type="Proteomes" id="UP001415857">
    <property type="component" value="Unassembled WGS sequence"/>
</dbReference>
<dbReference type="InterPro" id="IPR036093">
    <property type="entry name" value="NAC_dom_sf"/>
</dbReference>
<comment type="caution">
    <text evidence="6">The sequence shown here is derived from an EMBL/GenBank/DDBJ whole genome shotgun (WGS) entry which is preliminary data.</text>
</comment>
<dbReference type="PANTHER" id="PTHR31719:SF248">
    <property type="entry name" value="NAC DOMAIN-CONTAINING PROTEIN 10"/>
    <property type="match status" value="1"/>
</dbReference>
<dbReference type="InterPro" id="IPR003441">
    <property type="entry name" value="NAC-dom"/>
</dbReference>
<dbReference type="GO" id="GO:0003677">
    <property type="term" value="F:DNA binding"/>
    <property type="evidence" value="ECO:0007669"/>
    <property type="project" value="UniProtKB-KW"/>
</dbReference>
<dbReference type="Gene3D" id="2.170.150.80">
    <property type="entry name" value="NAC domain"/>
    <property type="match status" value="1"/>
</dbReference>
<feature type="domain" description="NAC" evidence="5">
    <location>
        <begin position="1"/>
        <end position="152"/>
    </location>
</feature>
<dbReference type="GO" id="GO:0006355">
    <property type="term" value="P:regulation of DNA-templated transcription"/>
    <property type="evidence" value="ECO:0007669"/>
    <property type="project" value="InterPro"/>
</dbReference>
<evidence type="ECO:0000313" key="6">
    <source>
        <dbReference type="EMBL" id="KAK9282303.1"/>
    </source>
</evidence>
<evidence type="ECO:0000259" key="5">
    <source>
        <dbReference type="PROSITE" id="PS51005"/>
    </source>
</evidence>
<dbReference type="Pfam" id="PF02365">
    <property type="entry name" value="NAM"/>
    <property type="match status" value="1"/>
</dbReference>
<keyword evidence="7" id="KW-1185">Reference proteome</keyword>
<sequence>MMTSMDVDQFFIQQLNNKFINQPILIHSLILADLHDHNPQDFFPEESNACGIKECYVLTPRRRLYGLVCRPDRRAGNGYWENFGYTDSKIIGMDGVVGVKKKLCFYEGELSHGHKTNWKMIEYRLQHHYCSIRCDHRSGRLDDWVLCKVYEDLTPEALSAQIERMNIL</sequence>
<dbReference type="GO" id="GO:0048731">
    <property type="term" value="P:system development"/>
    <property type="evidence" value="ECO:0007669"/>
    <property type="project" value="TreeGrafter"/>
</dbReference>
<evidence type="ECO:0000256" key="1">
    <source>
        <dbReference type="ARBA" id="ARBA00023015"/>
    </source>
</evidence>
<evidence type="ECO:0000256" key="4">
    <source>
        <dbReference type="ARBA" id="ARBA00023242"/>
    </source>
</evidence>
<keyword evidence="2" id="KW-0238">DNA-binding</keyword>
<keyword evidence="3" id="KW-0804">Transcription</keyword>
<gene>
    <name evidence="6" type="ORF">L1049_005217</name>
</gene>
<reference evidence="6 7" key="1">
    <citation type="journal article" date="2024" name="Plant J.">
        <title>Genome sequences and population genomics reveal climatic adaptation and genomic divergence between two closely related sweetgum species.</title>
        <authorList>
            <person name="Xu W.Q."/>
            <person name="Ren C.Q."/>
            <person name="Zhang X.Y."/>
            <person name="Comes H.P."/>
            <person name="Liu X.H."/>
            <person name="Li Y.G."/>
            <person name="Kettle C.J."/>
            <person name="Jalonen R."/>
            <person name="Gaisberger H."/>
            <person name="Ma Y.Z."/>
            <person name="Qiu Y.X."/>
        </authorList>
    </citation>
    <scope>NUCLEOTIDE SEQUENCE [LARGE SCALE GENOMIC DNA]</scope>
    <source>
        <strain evidence="6">Hangzhou</strain>
    </source>
</reference>
<dbReference type="PROSITE" id="PS51005">
    <property type="entry name" value="NAC"/>
    <property type="match status" value="1"/>
</dbReference>
<evidence type="ECO:0000256" key="2">
    <source>
        <dbReference type="ARBA" id="ARBA00023125"/>
    </source>
</evidence>
<keyword evidence="4" id="KW-0539">Nucleus</keyword>
<evidence type="ECO:0000256" key="3">
    <source>
        <dbReference type="ARBA" id="ARBA00023163"/>
    </source>
</evidence>
<dbReference type="EMBL" id="JBBPBK010000007">
    <property type="protein sequence ID" value="KAK9282303.1"/>
    <property type="molecule type" value="Genomic_DNA"/>
</dbReference>
<protein>
    <recommendedName>
        <fullName evidence="5">NAC domain-containing protein</fullName>
    </recommendedName>
</protein>
<name>A0AAP0RQ96_LIQFO</name>
<organism evidence="6 7">
    <name type="scientific">Liquidambar formosana</name>
    <name type="common">Formosan gum</name>
    <dbReference type="NCBI Taxonomy" id="63359"/>
    <lineage>
        <taxon>Eukaryota</taxon>
        <taxon>Viridiplantae</taxon>
        <taxon>Streptophyta</taxon>
        <taxon>Embryophyta</taxon>
        <taxon>Tracheophyta</taxon>
        <taxon>Spermatophyta</taxon>
        <taxon>Magnoliopsida</taxon>
        <taxon>eudicotyledons</taxon>
        <taxon>Gunneridae</taxon>
        <taxon>Pentapetalae</taxon>
        <taxon>Saxifragales</taxon>
        <taxon>Altingiaceae</taxon>
        <taxon>Liquidambar</taxon>
    </lineage>
</organism>
<proteinExistence type="predicted"/>
<keyword evidence="1" id="KW-0805">Transcription regulation</keyword>
<accession>A0AAP0RQ96</accession>
<evidence type="ECO:0000313" key="7">
    <source>
        <dbReference type="Proteomes" id="UP001415857"/>
    </source>
</evidence>
<dbReference type="SUPFAM" id="SSF101941">
    <property type="entry name" value="NAC domain"/>
    <property type="match status" value="1"/>
</dbReference>
<dbReference type="AlphaFoldDB" id="A0AAP0RQ96"/>
<dbReference type="PANTHER" id="PTHR31719">
    <property type="entry name" value="NAC TRANSCRIPTION FACTOR 56"/>
    <property type="match status" value="1"/>
</dbReference>